<feature type="compositionally biased region" description="Basic residues" evidence="3">
    <location>
        <begin position="163"/>
        <end position="173"/>
    </location>
</feature>
<feature type="region of interest" description="Disordered" evidence="3">
    <location>
        <begin position="160"/>
        <end position="189"/>
    </location>
</feature>
<evidence type="ECO:0000313" key="5">
    <source>
        <dbReference type="Proteomes" id="UP001151699"/>
    </source>
</evidence>
<accession>A0A9Q0MXE4</accession>
<dbReference type="PANTHER" id="PTHR31624:SF4">
    <property type="entry name" value="CHROMOSOME 16 OPEN READING FRAME 72"/>
    <property type="match status" value="1"/>
</dbReference>
<name>A0A9Q0MXE4_9DIPT</name>
<dbReference type="InterPro" id="IPR040308">
    <property type="entry name" value="HAPR1"/>
</dbReference>
<evidence type="ECO:0000256" key="2">
    <source>
        <dbReference type="ARBA" id="ARBA00023242"/>
    </source>
</evidence>
<dbReference type="GO" id="GO:0005634">
    <property type="term" value="C:nucleus"/>
    <property type="evidence" value="ECO:0007669"/>
    <property type="project" value="UniProtKB-SubCell"/>
</dbReference>
<comment type="subcellular location">
    <subcellularLocation>
        <location evidence="1">Nucleus</location>
    </subcellularLocation>
</comment>
<evidence type="ECO:0000313" key="4">
    <source>
        <dbReference type="EMBL" id="KAJ6638934.1"/>
    </source>
</evidence>
<organism evidence="4 5">
    <name type="scientific">Pseudolycoriella hygida</name>
    <dbReference type="NCBI Taxonomy" id="35572"/>
    <lineage>
        <taxon>Eukaryota</taxon>
        <taxon>Metazoa</taxon>
        <taxon>Ecdysozoa</taxon>
        <taxon>Arthropoda</taxon>
        <taxon>Hexapoda</taxon>
        <taxon>Insecta</taxon>
        <taxon>Pterygota</taxon>
        <taxon>Neoptera</taxon>
        <taxon>Endopterygota</taxon>
        <taxon>Diptera</taxon>
        <taxon>Nematocera</taxon>
        <taxon>Sciaroidea</taxon>
        <taxon>Sciaridae</taxon>
        <taxon>Pseudolycoriella</taxon>
    </lineage>
</organism>
<keyword evidence="2" id="KW-0539">Nucleus</keyword>
<dbReference type="PANTHER" id="PTHR31624">
    <property type="entry name" value="UPF0472 PROTEIN C16ORF72"/>
    <property type="match status" value="1"/>
</dbReference>
<gene>
    <name evidence="4" type="primary">tapr1</name>
    <name evidence="4" type="ORF">Bhyg_11672</name>
</gene>
<dbReference type="Proteomes" id="UP001151699">
    <property type="component" value="Chromosome X"/>
</dbReference>
<evidence type="ECO:0000256" key="1">
    <source>
        <dbReference type="ARBA" id="ARBA00004123"/>
    </source>
</evidence>
<reference evidence="4" key="1">
    <citation type="submission" date="2022-07" db="EMBL/GenBank/DDBJ databases">
        <authorList>
            <person name="Trinca V."/>
            <person name="Uliana J.V.C."/>
            <person name="Torres T.T."/>
            <person name="Ward R.J."/>
            <person name="Monesi N."/>
        </authorList>
    </citation>
    <scope>NUCLEOTIDE SEQUENCE</scope>
    <source>
        <strain evidence="4">HSMRA1968</strain>
        <tissue evidence="4">Whole embryos</tissue>
    </source>
</reference>
<dbReference type="EMBL" id="WJQU01000003">
    <property type="protein sequence ID" value="KAJ6638934.1"/>
    <property type="molecule type" value="Genomic_DNA"/>
</dbReference>
<keyword evidence="5" id="KW-1185">Reference proteome</keyword>
<dbReference type="AlphaFoldDB" id="A0A9Q0MXE4"/>
<evidence type="ECO:0000256" key="3">
    <source>
        <dbReference type="SAM" id="MobiDB-lite"/>
    </source>
</evidence>
<dbReference type="Pfam" id="PF15251">
    <property type="entry name" value="TAPR1-like"/>
    <property type="match status" value="1"/>
</dbReference>
<protein>
    <submittedName>
        <fullName evidence="4">Telomere attrition and p53 response 1 protein</fullName>
    </submittedName>
</protein>
<dbReference type="InterPro" id="IPR029196">
    <property type="entry name" value="HAPSTR1-like"/>
</dbReference>
<dbReference type="OrthoDB" id="5823474at2759"/>
<comment type="caution">
    <text evidence="4">The sequence shown here is derived from an EMBL/GenBank/DDBJ whole genome shotgun (WGS) entry which is preliminary data.</text>
</comment>
<proteinExistence type="predicted"/>
<sequence>MTEEDFITSIEEAHFEAISSQPDYERVYLSERDMALRNCWSSFQESATSLAQLYKERLTTNETGALWLPFQTAAGTVTTLYKESCDGMKRTNEAAVQYGYQRRTKELADWARSKRRRYIRKDELFSYLAGKSPPALHSKVDDFHNIGTSQYDVIQQTLSQVSTHHHHHHHHSNINKSDHPTPYTTPLSQNGEEMHTFKEALARRSRAPDLYTFVAGEIARHGKRSASPLDVNMDVQSISNKRQRFL</sequence>